<comment type="similarity">
    <text evidence="2">Belongs to the virb1 family.</text>
</comment>
<dbReference type="GO" id="GO:0004553">
    <property type="term" value="F:hydrolase activity, hydrolyzing O-glycosyl compounds"/>
    <property type="evidence" value="ECO:0007669"/>
    <property type="project" value="InterPro"/>
</dbReference>
<proteinExistence type="inferred from homology"/>
<dbReference type="SUPFAM" id="SSF48435">
    <property type="entry name" value="Bacterial muramidases"/>
    <property type="match status" value="1"/>
</dbReference>
<dbReference type="EMBL" id="JACJVJ010000001">
    <property type="protein sequence ID" value="MBC2777637.1"/>
    <property type="molecule type" value="Genomic_DNA"/>
</dbReference>
<dbReference type="GO" id="GO:0042597">
    <property type="term" value="C:periplasmic space"/>
    <property type="evidence" value="ECO:0007669"/>
    <property type="project" value="InterPro"/>
</dbReference>
<dbReference type="Proteomes" id="UP000564378">
    <property type="component" value="Unassembled WGS sequence"/>
</dbReference>
<keyword evidence="8" id="KW-1185">Reference proteome</keyword>
<feature type="signal peptide" evidence="5">
    <location>
        <begin position="1"/>
        <end position="21"/>
    </location>
</feature>
<dbReference type="InterPro" id="IPR008939">
    <property type="entry name" value="Lytic_TGlycosylase_superhlx_U"/>
</dbReference>
<dbReference type="RefSeq" id="WP_185800833.1">
    <property type="nucleotide sequence ID" value="NZ_JACJVJ010000001.1"/>
</dbReference>
<reference evidence="7 8" key="1">
    <citation type="submission" date="2020-08" db="EMBL/GenBank/DDBJ databases">
        <title>Draft genome sequence of Parasphingopyxis sp. GrpM-11.</title>
        <authorList>
            <person name="Oh J."/>
            <person name="Roh D.-H."/>
        </authorList>
    </citation>
    <scope>NUCLEOTIDE SEQUENCE [LARGE SCALE GENOMIC DNA]</scope>
    <source>
        <strain evidence="7 8">GrpM-11</strain>
    </source>
</reference>
<dbReference type="PANTHER" id="PTHR37423:SF5">
    <property type="entry name" value="SOLUBLE LYTIC MUREIN TRANSGLYCOSYLASE"/>
    <property type="match status" value="1"/>
</dbReference>
<dbReference type="SUPFAM" id="SSF53955">
    <property type="entry name" value="Lysozyme-like"/>
    <property type="match status" value="1"/>
</dbReference>
<accession>A0A842HYR5</accession>
<sequence length="585" mass="63914">MKLKLLTATALLALSSAPALADSANIPSSAPSVRSDVDAVLSRSEREAYRQIFADIRNQDWASAQERLDDAPRGVLYPVARAELYLASGSPRVEGDPLRDLLRDAPDLPDASRILTLAQGRGVDSAPGIPSAQTLRRMPSPSRRSRARPVSDDANTRALTGRIQPLIVADSPREAENLIDEFGSGLSSDGLTEVRQRVAWSYYLSGDDRNAQRMARLARNGTGDWAVHADWVDGLASFRAGDCQEAADAFSAVGRRAPDSELRSAGLYWTARAEMSCGRPQNVQQYLRTAAQMNETFYGLLAAQSLGVAPETADHAGLAHSWENIRNEANAQRAIALVEIGERNLAEQYVRHGVAIGNPHSHDAWLDLANQLHLPNAELWVAQNLPIAHHPSARDRFPAPDYQPIGGWRVDRSLVFAHALQESNFRPDVVSPAGARGLLQLMPGTASDIARDRGESVNASRLNVPEVNIEYGQFYMERMRDFPGMQGLLPKVIASYNAGPGAVMNWEGRLRDGGDPLLYIESIPFWETRGYVPIILRNYWMYQRNAGEASPSLSALAQGMWPRFPGAQGPVAVRLSGHGGTRIAN</sequence>
<feature type="domain" description="Transglycosylase SLT" evidence="6">
    <location>
        <begin position="408"/>
        <end position="509"/>
    </location>
</feature>
<dbReference type="Gene3D" id="1.25.20.10">
    <property type="entry name" value="Bacterial muramidases"/>
    <property type="match status" value="1"/>
</dbReference>
<keyword evidence="3 5" id="KW-0732">Signal</keyword>
<evidence type="ECO:0000256" key="5">
    <source>
        <dbReference type="SAM" id="SignalP"/>
    </source>
</evidence>
<gene>
    <name evidence="7" type="ORF">H6P80_08380</name>
</gene>
<dbReference type="Gene3D" id="1.10.530.10">
    <property type="match status" value="1"/>
</dbReference>
<evidence type="ECO:0000259" key="6">
    <source>
        <dbReference type="Pfam" id="PF01464"/>
    </source>
</evidence>
<evidence type="ECO:0000313" key="8">
    <source>
        <dbReference type="Proteomes" id="UP000564378"/>
    </source>
</evidence>
<feature type="chain" id="PRO_5032659398" evidence="5">
    <location>
        <begin position="22"/>
        <end position="585"/>
    </location>
</feature>
<comment type="caution">
    <text evidence="7">The sequence shown here is derived from an EMBL/GenBank/DDBJ whole genome shotgun (WGS) entry which is preliminary data.</text>
</comment>
<dbReference type="InterPro" id="IPR023346">
    <property type="entry name" value="Lysozyme-like_dom_sf"/>
</dbReference>
<name>A0A842HYR5_9SPHN</name>
<evidence type="ECO:0000256" key="4">
    <source>
        <dbReference type="SAM" id="MobiDB-lite"/>
    </source>
</evidence>
<evidence type="ECO:0000256" key="3">
    <source>
        <dbReference type="ARBA" id="ARBA00022729"/>
    </source>
</evidence>
<dbReference type="PANTHER" id="PTHR37423">
    <property type="entry name" value="SOLUBLE LYTIC MUREIN TRANSGLYCOSYLASE-RELATED"/>
    <property type="match status" value="1"/>
</dbReference>
<evidence type="ECO:0000313" key="7">
    <source>
        <dbReference type="EMBL" id="MBC2777637.1"/>
    </source>
</evidence>
<evidence type="ECO:0000256" key="1">
    <source>
        <dbReference type="ARBA" id="ARBA00007734"/>
    </source>
</evidence>
<dbReference type="InterPro" id="IPR008258">
    <property type="entry name" value="Transglycosylase_SLT_dom_1"/>
</dbReference>
<dbReference type="AlphaFoldDB" id="A0A842HYR5"/>
<comment type="similarity">
    <text evidence="1">Belongs to the transglycosylase Slt family.</text>
</comment>
<protein>
    <submittedName>
        <fullName evidence="7">Lytic transglycosylase domain-containing protein</fullName>
    </submittedName>
</protein>
<organism evidence="7 8">
    <name type="scientific">Parasphingopyxis marina</name>
    <dbReference type="NCBI Taxonomy" id="2761622"/>
    <lineage>
        <taxon>Bacteria</taxon>
        <taxon>Pseudomonadati</taxon>
        <taxon>Pseudomonadota</taxon>
        <taxon>Alphaproteobacteria</taxon>
        <taxon>Sphingomonadales</taxon>
        <taxon>Sphingomonadaceae</taxon>
        <taxon>Parasphingopyxis</taxon>
    </lineage>
</organism>
<dbReference type="Pfam" id="PF01464">
    <property type="entry name" value="SLT"/>
    <property type="match status" value="1"/>
</dbReference>
<evidence type="ECO:0000256" key="2">
    <source>
        <dbReference type="ARBA" id="ARBA00009387"/>
    </source>
</evidence>
<dbReference type="CDD" id="cd13401">
    <property type="entry name" value="Slt70-like"/>
    <property type="match status" value="1"/>
</dbReference>
<feature type="region of interest" description="Disordered" evidence="4">
    <location>
        <begin position="122"/>
        <end position="153"/>
    </location>
</feature>